<dbReference type="EMBL" id="DS547156">
    <property type="protein sequence ID" value="EDQ99946.1"/>
    <property type="molecule type" value="Genomic_DNA"/>
</dbReference>
<dbReference type="HOGENOM" id="CLU_2527857_0_0_1"/>
<dbReference type="KEGG" id="lbc:LACBIDRAFT_314983"/>
<keyword evidence="1" id="KW-0812">Transmembrane</keyword>
<protein>
    <submittedName>
        <fullName evidence="2">Predicted protein</fullName>
    </submittedName>
</protein>
<keyword evidence="1" id="KW-0472">Membrane</keyword>
<accession>B0DZI4</accession>
<evidence type="ECO:0000313" key="2">
    <source>
        <dbReference type="EMBL" id="EDQ99946.1"/>
    </source>
</evidence>
<organism evidence="3">
    <name type="scientific">Laccaria bicolor (strain S238N-H82 / ATCC MYA-4686)</name>
    <name type="common">Bicoloured deceiver</name>
    <name type="synonym">Laccaria laccata var. bicolor</name>
    <dbReference type="NCBI Taxonomy" id="486041"/>
    <lineage>
        <taxon>Eukaryota</taxon>
        <taxon>Fungi</taxon>
        <taxon>Dikarya</taxon>
        <taxon>Basidiomycota</taxon>
        <taxon>Agaricomycotina</taxon>
        <taxon>Agaricomycetes</taxon>
        <taxon>Agaricomycetidae</taxon>
        <taxon>Agaricales</taxon>
        <taxon>Agaricineae</taxon>
        <taxon>Hydnangiaceae</taxon>
        <taxon>Laccaria</taxon>
    </lineage>
</organism>
<dbReference type="AlphaFoldDB" id="B0DZI4"/>
<dbReference type="GeneID" id="6085035"/>
<dbReference type="RefSeq" id="XP_001889357.1">
    <property type="nucleotide sequence ID" value="XM_001889322.1"/>
</dbReference>
<evidence type="ECO:0000256" key="1">
    <source>
        <dbReference type="SAM" id="Phobius"/>
    </source>
</evidence>
<reference evidence="2 3" key="1">
    <citation type="journal article" date="2008" name="Nature">
        <title>The genome of Laccaria bicolor provides insights into mycorrhizal symbiosis.</title>
        <authorList>
            <person name="Martin F."/>
            <person name="Aerts A."/>
            <person name="Ahren D."/>
            <person name="Brun A."/>
            <person name="Danchin E.G.J."/>
            <person name="Duchaussoy F."/>
            <person name="Gibon J."/>
            <person name="Kohler A."/>
            <person name="Lindquist E."/>
            <person name="Pereda V."/>
            <person name="Salamov A."/>
            <person name="Shapiro H.J."/>
            <person name="Wuyts J."/>
            <person name="Blaudez D."/>
            <person name="Buee M."/>
            <person name="Brokstein P."/>
            <person name="Canbaeck B."/>
            <person name="Cohen D."/>
            <person name="Courty P.E."/>
            <person name="Coutinho P.M."/>
            <person name="Delaruelle C."/>
            <person name="Detter J.C."/>
            <person name="Deveau A."/>
            <person name="DiFazio S."/>
            <person name="Duplessis S."/>
            <person name="Fraissinet-Tachet L."/>
            <person name="Lucic E."/>
            <person name="Frey-Klett P."/>
            <person name="Fourrey C."/>
            <person name="Feussner I."/>
            <person name="Gay G."/>
            <person name="Grimwood J."/>
            <person name="Hoegger P.J."/>
            <person name="Jain P."/>
            <person name="Kilaru S."/>
            <person name="Labbe J."/>
            <person name="Lin Y.C."/>
            <person name="Legue V."/>
            <person name="Le Tacon F."/>
            <person name="Marmeisse R."/>
            <person name="Melayah D."/>
            <person name="Montanini B."/>
            <person name="Muratet M."/>
            <person name="Nehls U."/>
            <person name="Niculita-Hirzel H."/>
            <person name="Oudot-Le Secq M.P."/>
            <person name="Peter M."/>
            <person name="Quesneville H."/>
            <person name="Rajashekar B."/>
            <person name="Reich M."/>
            <person name="Rouhier N."/>
            <person name="Schmutz J."/>
            <person name="Yin T."/>
            <person name="Chalot M."/>
            <person name="Henrissat B."/>
            <person name="Kuees U."/>
            <person name="Lucas S."/>
            <person name="Van de Peer Y."/>
            <person name="Podila G.K."/>
            <person name="Polle A."/>
            <person name="Pukkila P.J."/>
            <person name="Richardson P.M."/>
            <person name="Rouze P."/>
            <person name="Sanders I.R."/>
            <person name="Stajich J.E."/>
            <person name="Tunlid A."/>
            <person name="Tuskan G."/>
            <person name="Grigoriev I.V."/>
        </authorList>
    </citation>
    <scope>NUCLEOTIDE SEQUENCE [LARGE SCALE GENOMIC DNA]</scope>
    <source>
        <strain evidence="3">S238N-H82 / ATCC MYA-4686</strain>
    </source>
</reference>
<evidence type="ECO:0000313" key="3">
    <source>
        <dbReference type="Proteomes" id="UP000001194"/>
    </source>
</evidence>
<dbReference type="Proteomes" id="UP000001194">
    <property type="component" value="Unassembled WGS sequence"/>
</dbReference>
<dbReference type="InParanoid" id="B0DZI4"/>
<keyword evidence="3" id="KW-1185">Reference proteome</keyword>
<proteinExistence type="predicted"/>
<name>B0DZI4_LACBS</name>
<feature type="transmembrane region" description="Helical" evidence="1">
    <location>
        <begin position="6"/>
        <end position="27"/>
    </location>
</feature>
<gene>
    <name evidence="2" type="ORF">LACBIDRAFT_314983</name>
</gene>
<sequence length="84" mass="9186">MTNTHILMTTGTGVGIFFFVLKIISILHGVRQLCRYIFISVVGQSPAGAHCKSSESARRQALPSKQSFINTATLSPRPNYLCTT</sequence>
<keyword evidence="1" id="KW-1133">Transmembrane helix</keyword>